<keyword evidence="1" id="KW-0472">Membrane</keyword>
<feature type="transmembrane region" description="Helical" evidence="1">
    <location>
        <begin position="20"/>
        <end position="41"/>
    </location>
</feature>
<evidence type="ECO:0000256" key="1">
    <source>
        <dbReference type="SAM" id="Phobius"/>
    </source>
</evidence>
<proteinExistence type="predicted"/>
<keyword evidence="1" id="KW-0812">Transmembrane</keyword>
<reference evidence="2" key="1">
    <citation type="submission" date="2014-05" db="EMBL/GenBank/DDBJ databases">
        <authorList>
            <person name="Chronopoulou M."/>
        </authorList>
    </citation>
    <scope>NUCLEOTIDE SEQUENCE</scope>
    <source>
        <tissue evidence="2">Whole organism</tissue>
    </source>
</reference>
<keyword evidence="1" id="KW-1133">Transmembrane helix</keyword>
<protein>
    <submittedName>
        <fullName evidence="2">Uncharacterized protein</fullName>
    </submittedName>
</protein>
<evidence type="ECO:0000313" key="2">
    <source>
        <dbReference type="EMBL" id="CDW50064.1"/>
    </source>
</evidence>
<dbReference type="EMBL" id="HACA01032703">
    <property type="protein sequence ID" value="CDW50064.1"/>
    <property type="molecule type" value="Transcribed_RNA"/>
</dbReference>
<accession>A0A0K2VI04</accession>
<sequence>MTFNLSLKDEFCRSGMTSFFEFMALGTIARLTWYFLVKYLIGVPRDDFKEYGSVILSLPDLWNVLSYAPSSSQWL</sequence>
<name>A0A0K2VI04_LEPSM</name>
<organism evidence="2">
    <name type="scientific">Lepeophtheirus salmonis</name>
    <name type="common">Salmon louse</name>
    <name type="synonym">Caligus salmonis</name>
    <dbReference type="NCBI Taxonomy" id="72036"/>
    <lineage>
        <taxon>Eukaryota</taxon>
        <taxon>Metazoa</taxon>
        <taxon>Ecdysozoa</taxon>
        <taxon>Arthropoda</taxon>
        <taxon>Crustacea</taxon>
        <taxon>Multicrustacea</taxon>
        <taxon>Hexanauplia</taxon>
        <taxon>Copepoda</taxon>
        <taxon>Siphonostomatoida</taxon>
        <taxon>Caligidae</taxon>
        <taxon>Lepeophtheirus</taxon>
    </lineage>
</organism>
<dbReference type="AlphaFoldDB" id="A0A0K2VI04"/>